<accession>A0ABR5MM61</accession>
<gene>
    <name evidence="1" type="ORF">AFL42_03690</name>
</gene>
<dbReference type="Gene3D" id="2.40.40.10">
    <property type="entry name" value="RlpA-like domain"/>
    <property type="match status" value="1"/>
</dbReference>
<proteinExistence type="predicted"/>
<dbReference type="Proteomes" id="UP000037854">
    <property type="component" value="Unassembled WGS sequence"/>
</dbReference>
<dbReference type="EMBL" id="LGTK01000007">
    <property type="protein sequence ID" value="KPH77486.1"/>
    <property type="molecule type" value="Genomic_DNA"/>
</dbReference>
<dbReference type="Gene3D" id="3.10.450.390">
    <property type="entry name" value="Protein of unknown function DUF3889"/>
    <property type="match status" value="1"/>
</dbReference>
<evidence type="ECO:0000313" key="1">
    <source>
        <dbReference type="EMBL" id="KPH77486.1"/>
    </source>
</evidence>
<reference evidence="1 2" key="1">
    <citation type="submission" date="2015-07" db="EMBL/GenBank/DDBJ databases">
        <title>High-quality draft genome sequence of Oceanobacillus caeni HM6, a bacillus isolated from a human feces.</title>
        <authorList>
            <person name="Kumar J."/>
            <person name="Verma M.K."/>
            <person name="Pandey R."/>
            <person name="Bhambi M."/>
            <person name="Chauhan N."/>
        </authorList>
    </citation>
    <scope>NUCLEOTIDE SEQUENCE [LARGE SCALE GENOMIC DNA]</scope>
    <source>
        <strain evidence="1 2">HM6</strain>
    </source>
</reference>
<protein>
    <recommendedName>
        <fullName evidence="3">DUF3889 domain-containing protein</fullName>
    </recommendedName>
</protein>
<keyword evidence="2" id="KW-1185">Reference proteome</keyword>
<sequence>MNSFPYQPELPYERNTAFAYDERQPVHGQVTWTYGGPVTKCEMPWSENNYMTVAVARNSPYRCGQFIRLRNIQAPYGREVVVKVVDEVEDYPPNRLNIHRNAFEALGVNPNVGVLNVEIIPASDSQMEGWGARLLHVVETAYPGYRIAEYHLLTKTKISNTAMKESYSFKLQSSQGNLDIQGDIIYNPKANRLSSFQIKEV</sequence>
<evidence type="ECO:0000313" key="2">
    <source>
        <dbReference type="Proteomes" id="UP000037854"/>
    </source>
</evidence>
<organism evidence="1 2">
    <name type="scientific">Oceanobacillus caeni</name>
    <dbReference type="NCBI Taxonomy" id="405946"/>
    <lineage>
        <taxon>Bacteria</taxon>
        <taxon>Bacillati</taxon>
        <taxon>Bacillota</taxon>
        <taxon>Bacilli</taxon>
        <taxon>Bacillales</taxon>
        <taxon>Bacillaceae</taxon>
        <taxon>Oceanobacillus</taxon>
    </lineage>
</organism>
<comment type="caution">
    <text evidence="1">The sequence shown here is derived from an EMBL/GenBank/DDBJ whole genome shotgun (WGS) entry which is preliminary data.</text>
</comment>
<name>A0ABR5MM61_9BACI</name>
<dbReference type="InterPro" id="IPR036908">
    <property type="entry name" value="RlpA-like_sf"/>
</dbReference>
<dbReference type="SUPFAM" id="SSF50685">
    <property type="entry name" value="Barwin-like endoglucanases"/>
    <property type="match status" value="1"/>
</dbReference>
<evidence type="ECO:0008006" key="3">
    <source>
        <dbReference type="Google" id="ProtNLM"/>
    </source>
</evidence>